<proteinExistence type="predicted"/>
<evidence type="ECO:0000313" key="1">
    <source>
        <dbReference type="EMBL" id="MCU4395933.1"/>
    </source>
</evidence>
<comment type="caution">
    <text evidence="1">The sequence shown here is derived from an EMBL/GenBank/DDBJ whole genome shotgun (WGS) entry which is preliminary data.</text>
</comment>
<protein>
    <submittedName>
        <fullName evidence="1">Uncharacterized protein</fullName>
    </submittedName>
</protein>
<dbReference type="RefSeq" id="WP_042891620.1">
    <property type="nucleotide sequence ID" value="NZ_BBOS01000013.1"/>
</dbReference>
<evidence type="ECO:0000313" key="2">
    <source>
        <dbReference type="Proteomes" id="UP001208534"/>
    </source>
</evidence>
<accession>A0AAW5R5G4</accession>
<organism evidence="1 2">
    <name type="scientific">Acinetobacter junii</name>
    <dbReference type="NCBI Taxonomy" id="40215"/>
    <lineage>
        <taxon>Bacteria</taxon>
        <taxon>Pseudomonadati</taxon>
        <taxon>Pseudomonadota</taxon>
        <taxon>Gammaproteobacteria</taxon>
        <taxon>Moraxellales</taxon>
        <taxon>Moraxellaceae</taxon>
        <taxon>Acinetobacter</taxon>
    </lineage>
</organism>
<dbReference type="AlphaFoldDB" id="A0AAW5R5G4"/>
<reference evidence="1" key="1">
    <citation type="submission" date="2021-06" db="EMBL/GenBank/DDBJ databases">
        <title>Propagation of a rapidly emergent carbapenem-resistant Acinetobacter baumannii lineage by various extra-hospital transmission networks.</title>
        <authorList>
            <person name="Calix J."/>
        </authorList>
    </citation>
    <scope>NUCLEOTIDE SEQUENCE</scope>
    <source>
        <strain evidence="1">WU_MDCI_Aw63</strain>
    </source>
</reference>
<gene>
    <name evidence="1" type="ORF">KTH64_02880</name>
</gene>
<dbReference type="EMBL" id="JAHPRE010000008">
    <property type="protein sequence ID" value="MCU4395933.1"/>
    <property type="molecule type" value="Genomic_DNA"/>
</dbReference>
<name>A0AAW5R5G4_ACIJU</name>
<dbReference type="Proteomes" id="UP001208534">
    <property type="component" value="Unassembled WGS sequence"/>
</dbReference>
<sequence>MKNNKQTNSKRAQFAKDLDKLISGDYVLVPKQPTTEMEQAGMAAGGGFLTIKIFKTMVEAAQGSSL</sequence>